<name>A0ABT5CI56_9BACT</name>
<proteinExistence type="predicted"/>
<evidence type="ECO:0000256" key="1">
    <source>
        <dbReference type="SAM" id="MobiDB-lite"/>
    </source>
</evidence>
<feature type="region of interest" description="Disordered" evidence="1">
    <location>
        <begin position="448"/>
        <end position="496"/>
    </location>
</feature>
<sequence>MTSRFWAALSAATMGGAMCATVAGCGSDEPVSATCPEDHLVRGVCAGVPAGDVCDGGTCTKGVECTSVVDVESDEALASAAAAASAGACIALREGRYGSVVSVPGGVSLLGRSAAAVQVEGIVLAAGEGAVVRGLKVGREGVSVQGAIGVRIESVRIVGERGFERAGVELHPGSSAAIVDSEIIDSGHVGIFAENADVTLERSVISGAQRGGIVIQGIPENDCDSDCTCVSRPALVVKSSVIHRNHIIGISLRGAIASLEGVDVIDTEHGDAIETGYFGGGISAAECSSVTGAIKVRVLDSRSFGILVDRSTAALGDEEEADSVEISGNTRGLWIQNVALQNGCHDHGDHGPGCVMLHNGKLDGNFGVGIGVTGQSRGIILCKSAITATALERLPVFDGGNEPSVDDVGDGVDWLDGSEVTIEELTLRGNERQSLLIDGPASGVITDLDFTGDADKSPVQQNFTTGDRPVTDGITLTTNPERGLSIPQPTGGLPAE</sequence>
<reference evidence="3 4" key="1">
    <citation type="submission" date="2023-01" db="EMBL/GenBank/DDBJ databases">
        <title>Minimal conservation of predation-associated metabolite biosynthetic gene clusters underscores biosynthetic potential of Myxococcota including descriptions for ten novel species: Archangium lansinium sp. nov., Myxococcus landrumus sp. nov., Nannocystis bai.</title>
        <authorList>
            <person name="Ahearne A."/>
            <person name="Stevens C."/>
            <person name="Dowd S."/>
        </authorList>
    </citation>
    <scope>NUCLEOTIDE SEQUENCE [LARGE SCALE GENOMIC DNA]</scope>
    <source>
        <strain evidence="3 4">WIWO2</strain>
    </source>
</reference>
<organism evidence="3 4">
    <name type="scientific">Sorangium atrum</name>
    <dbReference type="NCBI Taxonomy" id="2995308"/>
    <lineage>
        <taxon>Bacteria</taxon>
        <taxon>Pseudomonadati</taxon>
        <taxon>Myxococcota</taxon>
        <taxon>Polyangia</taxon>
        <taxon>Polyangiales</taxon>
        <taxon>Polyangiaceae</taxon>
        <taxon>Sorangium</taxon>
    </lineage>
</organism>
<evidence type="ECO:0000313" key="4">
    <source>
        <dbReference type="Proteomes" id="UP001217485"/>
    </source>
</evidence>
<dbReference type="EMBL" id="JAQNDK010000006">
    <property type="protein sequence ID" value="MDC0685484.1"/>
    <property type="molecule type" value="Genomic_DNA"/>
</dbReference>
<accession>A0ABT5CI56</accession>
<dbReference type="SUPFAM" id="SSF51126">
    <property type="entry name" value="Pectin lyase-like"/>
    <property type="match status" value="1"/>
</dbReference>
<dbReference type="RefSeq" id="WP_272103793.1">
    <property type="nucleotide sequence ID" value="NZ_JAQNDK010000006.1"/>
</dbReference>
<gene>
    <name evidence="3" type="ORF">POL72_47700</name>
</gene>
<comment type="caution">
    <text evidence="3">The sequence shown here is derived from an EMBL/GenBank/DDBJ whole genome shotgun (WGS) entry which is preliminary data.</text>
</comment>
<dbReference type="InterPro" id="IPR011050">
    <property type="entry name" value="Pectin_lyase_fold/virulence"/>
</dbReference>
<feature type="chain" id="PRO_5046586576" description="Right handed beta helix domain-containing protein" evidence="2">
    <location>
        <begin position="20"/>
        <end position="496"/>
    </location>
</feature>
<dbReference type="Proteomes" id="UP001217485">
    <property type="component" value="Unassembled WGS sequence"/>
</dbReference>
<dbReference type="SMART" id="SM00710">
    <property type="entry name" value="PbH1"/>
    <property type="match status" value="6"/>
</dbReference>
<feature type="signal peptide" evidence="2">
    <location>
        <begin position="1"/>
        <end position="19"/>
    </location>
</feature>
<evidence type="ECO:0000313" key="3">
    <source>
        <dbReference type="EMBL" id="MDC0685484.1"/>
    </source>
</evidence>
<dbReference type="InterPro" id="IPR012334">
    <property type="entry name" value="Pectin_lyas_fold"/>
</dbReference>
<keyword evidence="2" id="KW-0732">Signal</keyword>
<protein>
    <recommendedName>
        <fullName evidence="5">Right handed beta helix domain-containing protein</fullName>
    </recommendedName>
</protein>
<dbReference type="PROSITE" id="PS51257">
    <property type="entry name" value="PROKAR_LIPOPROTEIN"/>
    <property type="match status" value="1"/>
</dbReference>
<evidence type="ECO:0008006" key="5">
    <source>
        <dbReference type="Google" id="ProtNLM"/>
    </source>
</evidence>
<evidence type="ECO:0000256" key="2">
    <source>
        <dbReference type="SAM" id="SignalP"/>
    </source>
</evidence>
<dbReference type="InterPro" id="IPR006626">
    <property type="entry name" value="PbH1"/>
</dbReference>
<keyword evidence="4" id="KW-1185">Reference proteome</keyword>
<dbReference type="Gene3D" id="2.160.20.10">
    <property type="entry name" value="Single-stranded right-handed beta-helix, Pectin lyase-like"/>
    <property type="match status" value="1"/>
</dbReference>